<evidence type="ECO:0000313" key="3">
    <source>
        <dbReference type="EMBL" id="PQB05008.1"/>
    </source>
</evidence>
<feature type="signal peptide" evidence="1">
    <location>
        <begin position="1"/>
        <end position="17"/>
    </location>
</feature>
<keyword evidence="1" id="KW-0732">Signal</keyword>
<dbReference type="Gene3D" id="1.25.40.10">
    <property type="entry name" value="Tetratricopeptide repeat domain"/>
    <property type="match status" value="1"/>
</dbReference>
<evidence type="ECO:0000313" key="4">
    <source>
        <dbReference type="Proteomes" id="UP000239800"/>
    </source>
</evidence>
<organism evidence="3 4">
    <name type="scientific">Aureitalea marina</name>
    <dbReference type="NCBI Taxonomy" id="930804"/>
    <lineage>
        <taxon>Bacteria</taxon>
        <taxon>Pseudomonadati</taxon>
        <taxon>Bacteroidota</taxon>
        <taxon>Flavobacteriia</taxon>
        <taxon>Flavobacteriales</taxon>
        <taxon>Flavobacteriaceae</taxon>
        <taxon>Aureitalea</taxon>
    </lineage>
</organism>
<accession>A0A2S7KQZ2</accession>
<feature type="domain" description="Thioredoxin" evidence="2">
    <location>
        <begin position="55"/>
        <end position="174"/>
    </location>
</feature>
<dbReference type="AlphaFoldDB" id="A0A2S7KQZ2"/>
<evidence type="ECO:0000259" key="2">
    <source>
        <dbReference type="PROSITE" id="PS51352"/>
    </source>
</evidence>
<protein>
    <recommendedName>
        <fullName evidence="2">Thioredoxin domain-containing protein</fullName>
    </recommendedName>
</protein>
<proteinExistence type="predicted"/>
<dbReference type="Proteomes" id="UP000239800">
    <property type="component" value="Unassembled WGS sequence"/>
</dbReference>
<dbReference type="GO" id="GO:0006950">
    <property type="term" value="P:response to stress"/>
    <property type="evidence" value="ECO:0007669"/>
    <property type="project" value="UniProtKB-ARBA"/>
</dbReference>
<dbReference type="InterPro" id="IPR011990">
    <property type="entry name" value="TPR-like_helical_dom_sf"/>
</dbReference>
<dbReference type="SUPFAM" id="SSF48452">
    <property type="entry name" value="TPR-like"/>
    <property type="match status" value="1"/>
</dbReference>
<feature type="chain" id="PRO_5015621278" description="Thioredoxin domain-containing protein" evidence="1">
    <location>
        <begin position="18"/>
        <end position="295"/>
    </location>
</feature>
<dbReference type="PROSITE" id="PS51352">
    <property type="entry name" value="THIOREDOXIN_2"/>
    <property type="match status" value="1"/>
</dbReference>
<gene>
    <name evidence="3" type="ORF">BST85_08970</name>
</gene>
<dbReference type="RefSeq" id="WP_104812939.1">
    <property type="nucleotide sequence ID" value="NZ_MQUB01000001.1"/>
</dbReference>
<dbReference type="InterPro" id="IPR013766">
    <property type="entry name" value="Thioredoxin_domain"/>
</dbReference>
<dbReference type="EMBL" id="MQUB01000001">
    <property type="protein sequence ID" value="PQB05008.1"/>
    <property type="molecule type" value="Genomic_DNA"/>
</dbReference>
<keyword evidence="4" id="KW-1185">Reference proteome</keyword>
<dbReference type="CDD" id="cd02947">
    <property type="entry name" value="TRX_family"/>
    <property type="match status" value="1"/>
</dbReference>
<dbReference type="OrthoDB" id="6398367at2"/>
<name>A0A2S7KQZ2_9FLAO</name>
<dbReference type="InterPro" id="IPR036249">
    <property type="entry name" value="Thioredoxin-like_sf"/>
</dbReference>
<dbReference type="Gene3D" id="3.40.30.10">
    <property type="entry name" value="Glutaredoxin"/>
    <property type="match status" value="1"/>
</dbReference>
<evidence type="ECO:0000256" key="1">
    <source>
        <dbReference type="SAM" id="SignalP"/>
    </source>
</evidence>
<dbReference type="SUPFAM" id="SSF52833">
    <property type="entry name" value="Thioredoxin-like"/>
    <property type="match status" value="1"/>
</dbReference>
<reference evidence="3 4" key="1">
    <citation type="submission" date="2016-11" db="EMBL/GenBank/DDBJ databases">
        <title>Trade-off between light-utilization and light-protection in marine flavobacteria.</title>
        <authorList>
            <person name="Kumagai Y."/>
        </authorList>
    </citation>
    <scope>NUCLEOTIDE SEQUENCE [LARGE SCALE GENOMIC DNA]</scope>
    <source>
        <strain evidence="3 4">NBRC 107741</strain>
    </source>
</reference>
<comment type="caution">
    <text evidence="3">The sequence shown here is derived from an EMBL/GenBank/DDBJ whole genome shotgun (WGS) entry which is preliminary data.</text>
</comment>
<sequence>MRSILLLSLFLTGSALVAQTINQQTTDSRDRVILLGPIDQQGLSEAPFSSWFLERKSDYQAQAETLEKLHGQLGEYDLTLFMGTWCGDSKREVPRLYSLLETADYPMERMTAIAVSPDSETYKQSPGAEERGLNIHRVPTLILSKDGKEVGRIVEHPQLSLEEDLLAILEGNYQSHYAAVDLLDALIDDLGVQKFRTQMEDVVPEYRQTLESVYELTTYSAVLEAAGMQEKALAVAQFNTLIYPEEAYAMLNLGKRQKQAGMLAEARKTLENLLVQQPENKQAKKLLASLGEEQR</sequence>